<keyword evidence="6 8" id="KW-1133">Transmembrane helix</keyword>
<feature type="transmembrane region" description="Helical" evidence="9">
    <location>
        <begin position="428"/>
        <end position="448"/>
    </location>
</feature>
<evidence type="ECO:0000256" key="2">
    <source>
        <dbReference type="ARBA" id="ARBA00005697"/>
    </source>
</evidence>
<keyword evidence="4 8" id="KW-1003">Cell membrane</keyword>
<dbReference type="InterPro" id="IPR045018">
    <property type="entry name" value="Azg-like"/>
</dbReference>
<dbReference type="Proteomes" id="UP001268256">
    <property type="component" value="Unassembled WGS sequence"/>
</dbReference>
<keyword evidence="7 8" id="KW-0472">Membrane</keyword>
<comment type="subcellular location">
    <subcellularLocation>
        <location evidence="1 8">Cell membrane</location>
        <topology evidence="1 8">Multi-pass membrane protein</topology>
    </subcellularLocation>
</comment>
<comment type="similarity">
    <text evidence="2 8">Belongs to the nucleobase:cation symporter-2 (NCS2) (TC 2.A.40) family. Azg-like subfamily.</text>
</comment>
<sequence>MIRLLERFFGLSQARTSIKIEAVAGLTTFMTMAYILIVNPQILANAIFLESPQDLTSELVIATALSAAVGTLVMGLLANYPFALAPGMGLNAFFAFTVVLKMGIPWRLALGAVLVEGLIFIALTLSKIRSLIITAIPLSLKQAIAAGIGLFIAYIGLATAGIIVADPVTKTTLGNLNTPEPLIAMAGIGMTAALFTKRVPGSLLWGILITALLGWFSGIAPWPTALIAIPHWPGHLIGQAFVGLQGLQVNQVASFILVTFVFLFIDLFDTVGTLAGVALQAGYLNQEGELPKAKEAFMADAVGTTVGAVLGTSTVTAYIESATGVAVGGRTGLTAVFVALLFILSLLFMPLFAAIPAFATVPALFMVGALMMSNVRSILWSDPTEAIPAFATILIIPLAYSIAEGLAVGVMLYPCLKWVAGKTEQVSGILWGLAVLFALRFGLMIAGII</sequence>
<feature type="transmembrane region" description="Helical" evidence="9">
    <location>
        <begin position="176"/>
        <end position="196"/>
    </location>
</feature>
<feature type="transmembrane region" description="Helical" evidence="9">
    <location>
        <begin position="296"/>
        <end position="319"/>
    </location>
</feature>
<organism evidence="10 11">
    <name type="scientific">Pseudocalidococcus azoricus BACA0444</name>
    <dbReference type="NCBI Taxonomy" id="2918990"/>
    <lineage>
        <taxon>Bacteria</taxon>
        <taxon>Bacillati</taxon>
        <taxon>Cyanobacteriota</taxon>
        <taxon>Cyanophyceae</taxon>
        <taxon>Acaryochloridales</taxon>
        <taxon>Thermosynechococcaceae</taxon>
        <taxon>Pseudocalidococcus</taxon>
        <taxon>Pseudocalidococcus azoricus</taxon>
    </lineage>
</organism>
<protein>
    <submittedName>
        <fullName evidence="10">NCS2 family permease</fullName>
    </submittedName>
</protein>
<dbReference type="InterPro" id="IPR006043">
    <property type="entry name" value="NCS2"/>
</dbReference>
<feature type="transmembrane region" description="Helical" evidence="9">
    <location>
        <begin position="143"/>
        <end position="164"/>
    </location>
</feature>
<keyword evidence="5 8" id="KW-0812">Transmembrane</keyword>
<feature type="transmembrane region" description="Helical" evidence="9">
    <location>
        <begin position="20"/>
        <end position="39"/>
    </location>
</feature>
<accession>A0AAE4FR22</accession>
<feature type="transmembrane region" description="Helical" evidence="9">
    <location>
        <begin position="82"/>
        <end position="100"/>
    </location>
</feature>
<feature type="transmembrane region" description="Helical" evidence="9">
    <location>
        <begin position="391"/>
        <end position="416"/>
    </location>
</feature>
<dbReference type="PANTHER" id="PTHR43337:SF1">
    <property type="entry name" value="XANTHINE_URACIL PERMEASE C887.17-RELATED"/>
    <property type="match status" value="1"/>
</dbReference>
<reference evidence="11" key="1">
    <citation type="submission" date="2023-07" db="EMBL/GenBank/DDBJ databases">
        <authorList>
            <person name="Luz R."/>
            <person name="Cordeiro R."/>
            <person name="Fonseca A."/>
            <person name="Goncalves V."/>
        </authorList>
    </citation>
    <scope>NUCLEOTIDE SEQUENCE [LARGE SCALE GENOMIC DNA]</scope>
    <source>
        <strain evidence="11">BACA0444</strain>
    </source>
</reference>
<proteinExistence type="inferred from homology"/>
<feature type="transmembrane region" description="Helical" evidence="9">
    <location>
        <begin position="106"/>
        <end position="123"/>
    </location>
</feature>
<evidence type="ECO:0000313" key="11">
    <source>
        <dbReference type="Proteomes" id="UP001268256"/>
    </source>
</evidence>
<evidence type="ECO:0000256" key="6">
    <source>
        <dbReference type="ARBA" id="ARBA00022989"/>
    </source>
</evidence>
<dbReference type="RefSeq" id="WP_322877262.1">
    <property type="nucleotide sequence ID" value="NZ_JAVMIP010000002.1"/>
</dbReference>
<dbReference type="GO" id="GO:0005345">
    <property type="term" value="F:purine nucleobase transmembrane transporter activity"/>
    <property type="evidence" value="ECO:0007669"/>
    <property type="project" value="TreeGrafter"/>
</dbReference>
<feature type="transmembrane region" description="Helical" evidence="9">
    <location>
        <begin position="59"/>
        <end position="77"/>
    </location>
</feature>
<evidence type="ECO:0000256" key="7">
    <source>
        <dbReference type="ARBA" id="ARBA00023136"/>
    </source>
</evidence>
<dbReference type="EMBL" id="JAVMIP010000002">
    <property type="protein sequence ID" value="MDS3859972.1"/>
    <property type="molecule type" value="Genomic_DNA"/>
</dbReference>
<comment type="caution">
    <text evidence="10">The sequence shown here is derived from an EMBL/GenBank/DDBJ whole genome shotgun (WGS) entry which is preliminary data.</text>
</comment>
<dbReference type="PANTHER" id="PTHR43337">
    <property type="entry name" value="XANTHINE/URACIL PERMEASE C887.17-RELATED"/>
    <property type="match status" value="1"/>
</dbReference>
<evidence type="ECO:0000256" key="4">
    <source>
        <dbReference type="ARBA" id="ARBA00022475"/>
    </source>
</evidence>
<evidence type="ECO:0000256" key="8">
    <source>
        <dbReference type="PIRNR" id="PIRNR005353"/>
    </source>
</evidence>
<gene>
    <name evidence="10" type="ORF">RIF25_04030</name>
</gene>
<dbReference type="InterPro" id="IPR026033">
    <property type="entry name" value="Azg-like_bact_archaea"/>
</dbReference>
<feature type="transmembrane region" description="Helical" evidence="9">
    <location>
        <begin position="351"/>
        <end position="371"/>
    </location>
</feature>
<feature type="transmembrane region" description="Helical" evidence="9">
    <location>
        <begin position="252"/>
        <end position="284"/>
    </location>
</feature>
<keyword evidence="3 8" id="KW-0813">Transport</keyword>
<evidence type="ECO:0000256" key="1">
    <source>
        <dbReference type="ARBA" id="ARBA00004651"/>
    </source>
</evidence>
<evidence type="ECO:0000256" key="9">
    <source>
        <dbReference type="SAM" id="Phobius"/>
    </source>
</evidence>
<evidence type="ECO:0000256" key="5">
    <source>
        <dbReference type="ARBA" id="ARBA00022692"/>
    </source>
</evidence>
<keyword evidence="11" id="KW-1185">Reference proteome</keyword>
<evidence type="ECO:0000313" key="10">
    <source>
        <dbReference type="EMBL" id="MDS3859972.1"/>
    </source>
</evidence>
<dbReference type="GO" id="GO:0005886">
    <property type="term" value="C:plasma membrane"/>
    <property type="evidence" value="ECO:0007669"/>
    <property type="project" value="UniProtKB-SubCell"/>
</dbReference>
<evidence type="ECO:0000256" key="3">
    <source>
        <dbReference type="ARBA" id="ARBA00022448"/>
    </source>
</evidence>
<dbReference type="PIRSF" id="PIRSF005353">
    <property type="entry name" value="PbuG"/>
    <property type="match status" value="1"/>
</dbReference>
<feature type="transmembrane region" description="Helical" evidence="9">
    <location>
        <begin position="325"/>
        <end position="344"/>
    </location>
</feature>
<name>A0AAE4FR22_9CYAN</name>
<feature type="transmembrane region" description="Helical" evidence="9">
    <location>
        <begin position="203"/>
        <end position="232"/>
    </location>
</feature>
<dbReference type="Pfam" id="PF00860">
    <property type="entry name" value="Xan_ur_permease"/>
    <property type="match status" value="1"/>
</dbReference>
<dbReference type="AlphaFoldDB" id="A0AAE4FR22"/>